<accession>A0A4C1WD89</accession>
<dbReference type="EMBL" id="BGZK01000517">
    <property type="protein sequence ID" value="GBP48097.1"/>
    <property type="molecule type" value="Genomic_DNA"/>
</dbReference>
<protein>
    <submittedName>
        <fullName evidence="1">Uncharacterized protein</fullName>
    </submittedName>
</protein>
<evidence type="ECO:0000313" key="1">
    <source>
        <dbReference type="EMBL" id="GBP48097.1"/>
    </source>
</evidence>
<name>A0A4C1WD89_EUMVA</name>
<reference evidence="1 2" key="1">
    <citation type="journal article" date="2019" name="Commun. Biol.">
        <title>The bagworm genome reveals a unique fibroin gene that provides high tensile strength.</title>
        <authorList>
            <person name="Kono N."/>
            <person name="Nakamura H."/>
            <person name="Ohtoshi R."/>
            <person name="Tomita M."/>
            <person name="Numata K."/>
            <person name="Arakawa K."/>
        </authorList>
    </citation>
    <scope>NUCLEOTIDE SEQUENCE [LARGE SCALE GENOMIC DNA]</scope>
</reference>
<keyword evidence="2" id="KW-1185">Reference proteome</keyword>
<gene>
    <name evidence="1" type="ORF">EVAR_74602_1</name>
</gene>
<evidence type="ECO:0000313" key="2">
    <source>
        <dbReference type="Proteomes" id="UP000299102"/>
    </source>
</evidence>
<organism evidence="1 2">
    <name type="scientific">Eumeta variegata</name>
    <name type="common">Bagworm moth</name>
    <name type="synonym">Eumeta japonica</name>
    <dbReference type="NCBI Taxonomy" id="151549"/>
    <lineage>
        <taxon>Eukaryota</taxon>
        <taxon>Metazoa</taxon>
        <taxon>Ecdysozoa</taxon>
        <taxon>Arthropoda</taxon>
        <taxon>Hexapoda</taxon>
        <taxon>Insecta</taxon>
        <taxon>Pterygota</taxon>
        <taxon>Neoptera</taxon>
        <taxon>Endopterygota</taxon>
        <taxon>Lepidoptera</taxon>
        <taxon>Glossata</taxon>
        <taxon>Ditrysia</taxon>
        <taxon>Tineoidea</taxon>
        <taxon>Psychidae</taxon>
        <taxon>Oiketicinae</taxon>
        <taxon>Eumeta</taxon>
    </lineage>
</organism>
<comment type="caution">
    <text evidence="1">The sequence shown here is derived from an EMBL/GenBank/DDBJ whole genome shotgun (WGS) entry which is preliminary data.</text>
</comment>
<sequence length="103" mass="11446">MSRRVREVSLVGGGGVRASFGRRYAKSLCRSGPGEPGSSLIARFIGPEGFPRSSSFRTFRSHEDMRVVMYGESDYRRVLLLGWFSTASFVASISHAGERPERE</sequence>
<dbReference type="AlphaFoldDB" id="A0A4C1WD89"/>
<dbReference type="Proteomes" id="UP000299102">
    <property type="component" value="Unassembled WGS sequence"/>
</dbReference>
<proteinExistence type="predicted"/>